<gene>
    <name evidence="2" type="ORF">IAA07_07240</name>
</gene>
<evidence type="ECO:0008006" key="4">
    <source>
        <dbReference type="Google" id="ProtNLM"/>
    </source>
</evidence>
<evidence type="ECO:0000313" key="2">
    <source>
        <dbReference type="EMBL" id="HJA71363.1"/>
    </source>
</evidence>
<organism evidence="2 3">
    <name type="scientific">Candidatus Lachnoclostridium stercoravium</name>
    <dbReference type="NCBI Taxonomy" id="2838633"/>
    <lineage>
        <taxon>Bacteria</taxon>
        <taxon>Bacillati</taxon>
        <taxon>Bacillota</taxon>
        <taxon>Clostridia</taxon>
        <taxon>Lachnospirales</taxon>
        <taxon>Lachnospiraceae</taxon>
    </lineage>
</organism>
<name>A0A9D2KNA0_9FIRM</name>
<evidence type="ECO:0000313" key="3">
    <source>
        <dbReference type="Proteomes" id="UP000823900"/>
    </source>
</evidence>
<feature type="chain" id="PRO_5039126895" description="Glycosyl hydrolase family 98 putative carbohydrate-binding module domain-containing protein" evidence="1">
    <location>
        <begin position="25"/>
        <end position="243"/>
    </location>
</feature>
<reference evidence="2" key="1">
    <citation type="journal article" date="2021" name="PeerJ">
        <title>Extensive microbial diversity within the chicken gut microbiome revealed by metagenomics and culture.</title>
        <authorList>
            <person name="Gilroy R."/>
            <person name="Ravi A."/>
            <person name="Getino M."/>
            <person name="Pursley I."/>
            <person name="Horton D.L."/>
            <person name="Alikhan N.F."/>
            <person name="Baker D."/>
            <person name="Gharbi K."/>
            <person name="Hall N."/>
            <person name="Watson M."/>
            <person name="Adriaenssens E.M."/>
            <person name="Foster-Nyarko E."/>
            <person name="Jarju S."/>
            <person name="Secka A."/>
            <person name="Antonio M."/>
            <person name="Oren A."/>
            <person name="Chaudhuri R.R."/>
            <person name="La Ragione R."/>
            <person name="Hildebrand F."/>
            <person name="Pallen M.J."/>
        </authorList>
    </citation>
    <scope>NUCLEOTIDE SEQUENCE</scope>
    <source>
        <strain evidence="2">CHK178-16964</strain>
    </source>
</reference>
<dbReference type="AlphaFoldDB" id="A0A9D2KNA0"/>
<dbReference type="Proteomes" id="UP000823900">
    <property type="component" value="Unassembled WGS sequence"/>
</dbReference>
<keyword evidence="1" id="KW-0732">Signal</keyword>
<proteinExistence type="predicted"/>
<evidence type="ECO:0000256" key="1">
    <source>
        <dbReference type="SAM" id="SignalP"/>
    </source>
</evidence>
<protein>
    <recommendedName>
        <fullName evidence="4">Glycosyl hydrolase family 98 putative carbohydrate-binding module domain-containing protein</fullName>
    </recommendedName>
</protein>
<dbReference type="Gene3D" id="2.10.270.10">
    <property type="entry name" value="Cholin Binding"/>
    <property type="match status" value="1"/>
</dbReference>
<dbReference type="EMBL" id="DWZA01000063">
    <property type="protein sequence ID" value="HJA71363.1"/>
    <property type="molecule type" value="Genomic_DNA"/>
</dbReference>
<reference evidence="2" key="2">
    <citation type="submission" date="2021-04" db="EMBL/GenBank/DDBJ databases">
        <authorList>
            <person name="Gilroy R."/>
        </authorList>
    </citation>
    <scope>NUCLEOTIDE SEQUENCE</scope>
    <source>
        <strain evidence="2">CHK178-16964</strain>
    </source>
</reference>
<comment type="caution">
    <text evidence="2">The sequence shown here is derived from an EMBL/GenBank/DDBJ whole genome shotgun (WGS) entry which is preliminary data.</text>
</comment>
<accession>A0A9D2KNA0</accession>
<dbReference type="SUPFAM" id="SSF69360">
    <property type="entry name" value="Cell wall binding repeat"/>
    <property type="match status" value="1"/>
</dbReference>
<sequence length="243" mass="26701">MKKKMITFAVAGCMALAMSFTAMAGQWKEDANGWWYDNEDGTYPASCWKWIDGNGDGTAECYYFGPDGYMYADRKTPDGKTVTVEGKWIHEGAIQTMDAASVQDQNSYLRNMEPWSTDYYISTPETATDAKGVTYINPLVLSCVEANGASYCEYACSGYVRLRADKIALAQGSRGELAREVVITVHDTDRNKILGTVRINQATEDAVLDVDIIGKGMIKISARITGGEGSSANIIFDNLRLVK</sequence>
<feature type="signal peptide" evidence="1">
    <location>
        <begin position="1"/>
        <end position="24"/>
    </location>
</feature>